<dbReference type="InterPro" id="IPR003593">
    <property type="entry name" value="AAA+_ATPase"/>
</dbReference>
<dbReference type="STRING" id="1009370.ALO_09059"/>
<reference evidence="9 10" key="1">
    <citation type="journal article" date="2011" name="EMBO J.">
        <title>Structural diversity of bacterial flagellar motors.</title>
        <authorList>
            <person name="Chen S."/>
            <person name="Beeby M."/>
            <person name="Murphy G.E."/>
            <person name="Leadbetter J.R."/>
            <person name="Hendrixson D.R."/>
            <person name="Briegel A."/>
            <person name="Li Z."/>
            <person name="Shi J."/>
            <person name="Tocheva E.I."/>
            <person name="Muller A."/>
            <person name="Dobro M.J."/>
            <person name="Jensen G.J."/>
        </authorList>
    </citation>
    <scope>NUCLEOTIDE SEQUENCE [LARGE SCALE GENOMIC DNA]</scope>
    <source>
        <strain evidence="9 10">DSM 6540</strain>
    </source>
</reference>
<name>F7NIB3_9FIRM</name>
<evidence type="ECO:0000313" key="9">
    <source>
        <dbReference type="EMBL" id="EGO64219.1"/>
    </source>
</evidence>
<dbReference type="SMART" id="SM00382">
    <property type="entry name" value="AAA"/>
    <property type="match status" value="1"/>
</dbReference>
<dbReference type="NCBIfam" id="TIGR02315">
    <property type="entry name" value="ABC_phnC"/>
    <property type="match status" value="1"/>
</dbReference>
<accession>F7NIB3</accession>
<dbReference type="Pfam" id="PF00005">
    <property type="entry name" value="ABC_tran"/>
    <property type="match status" value="1"/>
</dbReference>
<evidence type="ECO:0000313" key="10">
    <source>
        <dbReference type="Proteomes" id="UP000003240"/>
    </source>
</evidence>
<dbReference type="eggNOG" id="COG3638">
    <property type="taxonomic scope" value="Bacteria"/>
</dbReference>
<comment type="caution">
    <text evidence="9">The sequence shown here is derived from an EMBL/GenBank/DDBJ whole genome shotgun (WGS) entry which is preliminary data.</text>
</comment>
<dbReference type="GO" id="GO:0016887">
    <property type="term" value="F:ATP hydrolysis activity"/>
    <property type="evidence" value="ECO:0007669"/>
    <property type="project" value="InterPro"/>
</dbReference>
<dbReference type="AlphaFoldDB" id="F7NIB3"/>
<keyword evidence="2" id="KW-1003">Cell membrane</keyword>
<evidence type="ECO:0000256" key="7">
    <source>
        <dbReference type="ARBA" id="ARBA00023136"/>
    </source>
</evidence>
<dbReference type="PANTHER" id="PTHR43166:SF6">
    <property type="entry name" value="PHOSPHONATES IMPORT ATP-BINDING PROTEIN PHNC"/>
    <property type="match status" value="1"/>
</dbReference>
<keyword evidence="7" id="KW-0472">Membrane</keyword>
<dbReference type="PROSITE" id="PS50893">
    <property type="entry name" value="ABC_TRANSPORTER_2"/>
    <property type="match status" value="1"/>
</dbReference>
<evidence type="ECO:0000256" key="5">
    <source>
        <dbReference type="ARBA" id="ARBA00022885"/>
    </source>
</evidence>
<evidence type="ECO:0000256" key="1">
    <source>
        <dbReference type="ARBA" id="ARBA00022448"/>
    </source>
</evidence>
<keyword evidence="5" id="KW-0918">Phosphonate transport</keyword>
<protein>
    <submittedName>
        <fullName evidence="9">Phosphonate ABC transporter, ATPase subunit</fullName>
    </submittedName>
</protein>
<dbReference type="RefSeq" id="WP_004094890.1">
    <property type="nucleotide sequence ID" value="NZ_AFGF01000072.1"/>
</dbReference>
<feature type="domain" description="ABC transporter" evidence="8">
    <location>
        <begin position="8"/>
        <end position="252"/>
    </location>
</feature>
<dbReference type="SUPFAM" id="SSF52540">
    <property type="entry name" value="P-loop containing nucleoside triphosphate hydrolases"/>
    <property type="match status" value="1"/>
</dbReference>
<organism evidence="9 10">
    <name type="scientific">Acetonema longum DSM 6540</name>
    <dbReference type="NCBI Taxonomy" id="1009370"/>
    <lineage>
        <taxon>Bacteria</taxon>
        <taxon>Bacillati</taxon>
        <taxon>Bacillota</taxon>
        <taxon>Negativicutes</taxon>
        <taxon>Acetonemataceae</taxon>
        <taxon>Acetonema</taxon>
    </lineage>
</organism>
<dbReference type="CDD" id="cd03256">
    <property type="entry name" value="ABC_PhnC_transporter"/>
    <property type="match status" value="1"/>
</dbReference>
<evidence type="ECO:0000256" key="3">
    <source>
        <dbReference type="ARBA" id="ARBA00022741"/>
    </source>
</evidence>
<dbReference type="Proteomes" id="UP000003240">
    <property type="component" value="Unassembled WGS sequence"/>
</dbReference>
<keyword evidence="4" id="KW-0067">ATP-binding</keyword>
<dbReference type="EMBL" id="AFGF01000072">
    <property type="protein sequence ID" value="EGO64219.1"/>
    <property type="molecule type" value="Genomic_DNA"/>
</dbReference>
<dbReference type="OrthoDB" id="9780431at2"/>
<dbReference type="InterPro" id="IPR017871">
    <property type="entry name" value="ABC_transporter-like_CS"/>
</dbReference>
<evidence type="ECO:0000259" key="8">
    <source>
        <dbReference type="PROSITE" id="PS50893"/>
    </source>
</evidence>
<dbReference type="InterPro" id="IPR050086">
    <property type="entry name" value="MetN_ABC_transporter-like"/>
</dbReference>
<evidence type="ECO:0000256" key="6">
    <source>
        <dbReference type="ARBA" id="ARBA00022967"/>
    </source>
</evidence>
<keyword evidence="1" id="KW-0813">Transport</keyword>
<dbReference type="GO" id="GO:0016020">
    <property type="term" value="C:membrane"/>
    <property type="evidence" value="ECO:0007669"/>
    <property type="project" value="InterPro"/>
</dbReference>
<keyword evidence="3" id="KW-0547">Nucleotide-binding</keyword>
<dbReference type="Gene3D" id="3.40.50.300">
    <property type="entry name" value="P-loop containing nucleotide triphosphate hydrolases"/>
    <property type="match status" value="1"/>
</dbReference>
<dbReference type="GO" id="GO:0015416">
    <property type="term" value="F:ABC-type phosphonate transporter activity"/>
    <property type="evidence" value="ECO:0007669"/>
    <property type="project" value="InterPro"/>
</dbReference>
<proteinExistence type="predicted"/>
<dbReference type="PROSITE" id="PS00211">
    <property type="entry name" value="ABC_TRANSPORTER_1"/>
    <property type="match status" value="1"/>
</dbReference>
<gene>
    <name evidence="9" type="ORF">ALO_09059</name>
</gene>
<keyword evidence="10" id="KW-1185">Reference proteome</keyword>
<dbReference type="InterPro" id="IPR027417">
    <property type="entry name" value="P-loop_NTPase"/>
</dbReference>
<dbReference type="InterPro" id="IPR012693">
    <property type="entry name" value="ABC_transpr_PhnC"/>
</dbReference>
<dbReference type="InterPro" id="IPR003439">
    <property type="entry name" value="ABC_transporter-like_ATP-bd"/>
</dbReference>
<evidence type="ECO:0000256" key="2">
    <source>
        <dbReference type="ARBA" id="ARBA00022475"/>
    </source>
</evidence>
<sequence>MISPEAAISFQNVYQTYKGPQDAVLKGVNLTIPPSDFCVILGRSGMGKSTLLRCMNGLVLPYEGSVAVCGQQLSREKTVLRHIRRRTGMIFQNYNLVNRLTALENVMCGMLPGMPFHRAMLGLFTAEETARGLALLREVGLEGFADHRADRLSGGQKQRVGIARALAQNPEIILADEPVASLDPVTSGEILNLLKAINRKNGLTVIVSLHQIELARTYGERIIALLEGKVAIDKPAGQLTEGDIGRIYGGCGARGREERVS</sequence>
<keyword evidence="6" id="KW-1278">Translocase</keyword>
<evidence type="ECO:0000256" key="4">
    <source>
        <dbReference type="ARBA" id="ARBA00022840"/>
    </source>
</evidence>
<dbReference type="GO" id="GO:0005524">
    <property type="term" value="F:ATP binding"/>
    <property type="evidence" value="ECO:0007669"/>
    <property type="project" value="UniProtKB-KW"/>
</dbReference>
<dbReference type="PANTHER" id="PTHR43166">
    <property type="entry name" value="AMINO ACID IMPORT ATP-BINDING PROTEIN"/>
    <property type="match status" value="1"/>
</dbReference>